<dbReference type="EMBL" id="BJMH01000037">
    <property type="protein sequence ID" value="GEB35316.1"/>
    <property type="molecule type" value="Genomic_DNA"/>
</dbReference>
<dbReference type="PIRSF" id="PIRSF020481">
    <property type="entry name" value="BAP"/>
    <property type="match status" value="1"/>
</dbReference>
<feature type="domain" description="Baseplate J-like C-terminal" evidence="4">
    <location>
        <begin position="288"/>
        <end position="362"/>
    </location>
</feature>
<dbReference type="Pfam" id="PF26078">
    <property type="entry name" value="Baseplate_J_M"/>
    <property type="match status" value="1"/>
</dbReference>
<dbReference type="InterPro" id="IPR052399">
    <property type="entry name" value="Phage_Baseplate_Assmbl_Protein"/>
</dbReference>
<dbReference type="AlphaFoldDB" id="A0A4Y3PTI1"/>
<dbReference type="PANTHER" id="PTHR37829:SF3">
    <property type="entry name" value="PROTEIN JAYE-RELATED"/>
    <property type="match status" value="1"/>
</dbReference>
<evidence type="ECO:0000259" key="4">
    <source>
        <dbReference type="Pfam" id="PF26079"/>
    </source>
</evidence>
<dbReference type="Pfam" id="PF26079">
    <property type="entry name" value="Baseplate_J_C"/>
    <property type="match status" value="1"/>
</dbReference>
<comment type="similarity">
    <text evidence="1">Belongs to the Mu gp47/PBSX XkdT family.</text>
</comment>
<evidence type="ECO:0000313" key="6">
    <source>
        <dbReference type="Proteomes" id="UP000316882"/>
    </source>
</evidence>
<name>A0A4Y3PTI1_BREPA</name>
<accession>A0A4Y3PTI1</accession>
<gene>
    <name evidence="5" type="ORF">BPA01_48960</name>
</gene>
<dbReference type="InterPro" id="IPR006949">
    <property type="entry name" value="Barrel_Baseplate_J-like"/>
</dbReference>
<dbReference type="PANTHER" id="PTHR37829">
    <property type="entry name" value="PHAGE-LIKE ELEMENT PBSX PROTEIN XKDT"/>
    <property type="match status" value="1"/>
</dbReference>
<feature type="domain" description="Baseplate protein J-like barrel" evidence="2">
    <location>
        <begin position="97"/>
        <end position="181"/>
    </location>
</feature>
<dbReference type="InterPro" id="IPR058531">
    <property type="entry name" value="Baseplate_J_M"/>
</dbReference>
<protein>
    <submittedName>
        <fullName evidence="5">Uncharacterized protein</fullName>
    </submittedName>
</protein>
<dbReference type="Proteomes" id="UP000316882">
    <property type="component" value="Unassembled WGS sequence"/>
</dbReference>
<evidence type="ECO:0000259" key="2">
    <source>
        <dbReference type="Pfam" id="PF04865"/>
    </source>
</evidence>
<evidence type="ECO:0000256" key="1">
    <source>
        <dbReference type="ARBA" id="ARBA00038087"/>
    </source>
</evidence>
<sequence length="370" mass="40401">MARFNLPDIQFAQKSAKQIEEEAVARYEQKTDIKLLDADPRRKFLQVIVALLAQQRVNIDYSAKQNLLAYAAGQVLDHMGVFTDTRRLPAEPAKTKVRFRLSTATQQTIPAGTRITAGDGLFFSTAKELTIAAGQTQADVEAVCTIAGTQGNGYLPGQLNVLVDPIQWVQSVENITVSEGGVNQEDDDSYAERIRQAPESFSVAGPEGAYRYWAKTASALIGDVSVDSPGPCVVEIRPLLKDGTVPGAELLQAVYDICNDRKVRPLTDFVQVLAPEVVQYSIELTYWINTADSSMAASIQSKVQQAIADYQTWQRAKLGRSIDPSELVARIKNEGAKRVLVTAPTYQALTKYEVAHVSTVTATYGGLEDG</sequence>
<feature type="domain" description="Baseplate J-like central" evidence="3">
    <location>
        <begin position="203"/>
        <end position="274"/>
    </location>
</feature>
<proteinExistence type="inferred from homology"/>
<keyword evidence="6" id="KW-1185">Reference proteome</keyword>
<dbReference type="RefSeq" id="WP_122965328.1">
    <property type="nucleotide sequence ID" value="NZ_BJMH01000037.1"/>
</dbReference>
<reference evidence="5 6" key="1">
    <citation type="submission" date="2019-06" db="EMBL/GenBank/DDBJ databases">
        <title>Whole genome shotgun sequence of Brevibacillus parabrevis NBRC 12334.</title>
        <authorList>
            <person name="Hosoyama A."/>
            <person name="Uohara A."/>
            <person name="Ohji S."/>
            <person name="Ichikawa N."/>
        </authorList>
    </citation>
    <scope>NUCLEOTIDE SEQUENCE [LARGE SCALE GENOMIC DNA]</scope>
    <source>
        <strain evidence="5 6">NBRC 12334</strain>
    </source>
</reference>
<organism evidence="5 6">
    <name type="scientific">Brevibacillus parabrevis</name>
    <dbReference type="NCBI Taxonomy" id="54914"/>
    <lineage>
        <taxon>Bacteria</taxon>
        <taxon>Bacillati</taxon>
        <taxon>Bacillota</taxon>
        <taxon>Bacilli</taxon>
        <taxon>Bacillales</taxon>
        <taxon>Paenibacillaceae</taxon>
        <taxon>Brevibacillus</taxon>
    </lineage>
</organism>
<dbReference type="Pfam" id="PF04865">
    <property type="entry name" value="Baseplate_J"/>
    <property type="match status" value="1"/>
</dbReference>
<dbReference type="InterPro" id="IPR058530">
    <property type="entry name" value="Baseplate_J-like_C"/>
</dbReference>
<evidence type="ECO:0000313" key="5">
    <source>
        <dbReference type="EMBL" id="GEB35316.1"/>
    </source>
</evidence>
<comment type="caution">
    <text evidence="5">The sequence shown here is derived from an EMBL/GenBank/DDBJ whole genome shotgun (WGS) entry which is preliminary data.</text>
</comment>
<dbReference type="InterPro" id="IPR014507">
    <property type="entry name" value="Baseplate_assembly_J_pred"/>
</dbReference>
<evidence type="ECO:0000259" key="3">
    <source>
        <dbReference type="Pfam" id="PF26078"/>
    </source>
</evidence>